<dbReference type="GO" id="GO:0006457">
    <property type="term" value="P:protein folding"/>
    <property type="evidence" value="ECO:0007669"/>
    <property type="project" value="EnsemblFungi"/>
</dbReference>
<dbReference type="InterPro" id="IPR013766">
    <property type="entry name" value="Thioredoxin_domain"/>
</dbReference>
<evidence type="ECO:0000313" key="2">
    <source>
        <dbReference type="EMBL" id="ODV67818.1"/>
    </source>
</evidence>
<dbReference type="SUPFAM" id="SSF52833">
    <property type="entry name" value="Thioredoxin-like"/>
    <property type="match status" value="1"/>
</dbReference>
<dbReference type="Pfam" id="PF00085">
    <property type="entry name" value="Thioredoxin"/>
    <property type="match status" value="1"/>
</dbReference>
<keyword evidence="3" id="KW-1185">Reference proteome</keyword>
<dbReference type="PANTHER" id="PTHR21148">
    <property type="entry name" value="THIOREDOXIN DOMAIN-CONTAINING PROTEIN 9"/>
    <property type="match status" value="1"/>
</dbReference>
<dbReference type="InterPro" id="IPR036249">
    <property type="entry name" value="Thioredoxin-like_sf"/>
</dbReference>
<protein>
    <submittedName>
        <fullName evidence="2">Thioredoxin-like protein</fullName>
    </submittedName>
</protein>
<evidence type="ECO:0000259" key="1">
    <source>
        <dbReference type="Pfam" id="PF00085"/>
    </source>
</evidence>
<dbReference type="EMBL" id="KV454540">
    <property type="protein sequence ID" value="ODV67818.1"/>
    <property type="molecule type" value="Genomic_DNA"/>
</dbReference>
<dbReference type="Gene3D" id="3.40.30.10">
    <property type="entry name" value="Glutaredoxin"/>
    <property type="match status" value="1"/>
</dbReference>
<dbReference type="CDD" id="cd02989">
    <property type="entry name" value="Phd_like_TxnDC9"/>
    <property type="match status" value="1"/>
</dbReference>
<name>A0A1E4RKL3_9ASCO</name>
<sequence length="214" mass="24932">MDQQQSKLVEQYQEAKLQKQLDQDDEEVNSDDDELLELLEQDDTLAKYRDERIQELKKEFNRIDNATAGEQYGNMITIEDEKQLMETVTSNEYTLVHFYQPEFDKCKKMNDKLSIIAEKHLALKVIIIKAKDAPFLVTKLGIKILPFVVIYKNGKELDRLVGFEKLGNDPNNFNIEDLENFLLLRNVINRRTINYGSIRGSIKPVDQDSDDDLD</sequence>
<dbReference type="OrthoDB" id="10257948at2759"/>
<dbReference type="GeneID" id="30998481"/>
<dbReference type="GO" id="GO:0045944">
    <property type="term" value="P:positive regulation of transcription by RNA polymerase II"/>
    <property type="evidence" value="ECO:0007669"/>
    <property type="project" value="EnsemblFungi"/>
</dbReference>
<dbReference type="STRING" id="984485.A0A1E4RKL3"/>
<dbReference type="Proteomes" id="UP000095085">
    <property type="component" value="Unassembled WGS sequence"/>
</dbReference>
<dbReference type="AlphaFoldDB" id="A0A1E4RKL3"/>
<feature type="non-terminal residue" evidence="2">
    <location>
        <position position="214"/>
    </location>
</feature>
<gene>
    <name evidence="2" type="ORF">HYPBUDRAFT_94971</name>
</gene>
<evidence type="ECO:0000313" key="3">
    <source>
        <dbReference type="Proteomes" id="UP000095085"/>
    </source>
</evidence>
<proteinExistence type="predicted"/>
<reference evidence="3" key="1">
    <citation type="submission" date="2016-05" db="EMBL/GenBank/DDBJ databases">
        <title>Comparative genomics of biotechnologically important yeasts.</title>
        <authorList>
            <consortium name="DOE Joint Genome Institute"/>
            <person name="Riley R."/>
            <person name="Haridas S."/>
            <person name="Wolfe K.H."/>
            <person name="Lopes M.R."/>
            <person name="Hittinger C.T."/>
            <person name="Goker M."/>
            <person name="Salamov A."/>
            <person name="Wisecaver J."/>
            <person name="Long T.M."/>
            <person name="Aerts A.L."/>
            <person name="Barry K."/>
            <person name="Choi C."/>
            <person name="Clum A."/>
            <person name="Coughlan A.Y."/>
            <person name="Deshpande S."/>
            <person name="Douglass A.P."/>
            <person name="Hanson S.J."/>
            <person name="Klenk H.-P."/>
            <person name="Labutti K."/>
            <person name="Lapidus A."/>
            <person name="Lindquist E."/>
            <person name="Lipzen A."/>
            <person name="Meier-Kolthoff J.P."/>
            <person name="Ohm R.A."/>
            <person name="Otillar R.P."/>
            <person name="Pangilinan J."/>
            <person name="Peng Y."/>
            <person name="Rokas A."/>
            <person name="Rosa C.A."/>
            <person name="Scheuner C."/>
            <person name="Sibirny A.A."/>
            <person name="Slot J.C."/>
            <person name="Stielow J.B."/>
            <person name="Sun H."/>
            <person name="Kurtzman C.P."/>
            <person name="Blackwell M."/>
            <person name="Grigoriev I.V."/>
            <person name="Jeffries T.W."/>
        </authorList>
    </citation>
    <scope>NUCLEOTIDE SEQUENCE [LARGE SCALE GENOMIC DNA]</scope>
    <source>
        <strain evidence="3">NRRL Y-1933</strain>
    </source>
</reference>
<feature type="domain" description="Thioredoxin" evidence="1">
    <location>
        <begin position="81"/>
        <end position="164"/>
    </location>
</feature>
<dbReference type="GO" id="GO:0071444">
    <property type="term" value="P:cellular response to pheromone"/>
    <property type="evidence" value="ECO:0007669"/>
    <property type="project" value="EnsemblFungi"/>
</dbReference>
<organism evidence="2 3">
    <name type="scientific">Hyphopichia burtonii NRRL Y-1933</name>
    <dbReference type="NCBI Taxonomy" id="984485"/>
    <lineage>
        <taxon>Eukaryota</taxon>
        <taxon>Fungi</taxon>
        <taxon>Dikarya</taxon>
        <taxon>Ascomycota</taxon>
        <taxon>Saccharomycotina</taxon>
        <taxon>Pichiomycetes</taxon>
        <taxon>Debaryomycetaceae</taxon>
        <taxon>Hyphopichia</taxon>
    </lineage>
</organism>
<dbReference type="RefSeq" id="XP_020076885.1">
    <property type="nucleotide sequence ID" value="XM_020223932.1"/>
</dbReference>
<accession>A0A1E4RKL3</accession>
<dbReference type="GO" id="GO:0031683">
    <property type="term" value="F:G-protein beta/gamma-subunit complex binding"/>
    <property type="evidence" value="ECO:0007669"/>
    <property type="project" value="EnsemblFungi"/>
</dbReference>